<dbReference type="Proteomes" id="UP000292082">
    <property type="component" value="Unassembled WGS sequence"/>
</dbReference>
<organism evidence="1 2">
    <name type="scientific">Dichomitus squalens</name>
    <dbReference type="NCBI Taxonomy" id="114155"/>
    <lineage>
        <taxon>Eukaryota</taxon>
        <taxon>Fungi</taxon>
        <taxon>Dikarya</taxon>
        <taxon>Basidiomycota</taxon>
        <taxon>Agaricomycotina</taxon>
        <taxon>Agaricomycetes</taxon>
        <taxon>Polyporales</taxon>
        <taxon>Polyporaceae</taxon>
        <taxon>Dichomitus</taxon>
    </lineage>
</organism>
<proteinExistence type="predicted"/>
<keyword evidence="2" id="KW-1185">Reference proteome</keyword>
<sequence length="115" mass="13187">MGVYLSHQGIHAQPENTDCANMNKSDETYYRLNTVGHSRHGNHFNIPHSAYLPHNTQVGIRVSRQPRFRRCLAVPCNAIAKCCSRLLTERTSSFYAWISPPTRRLTRRIGTSVYQ</sequence>
<protein>
    <submittedName>
        <fullName evidence="1">Uncharacterized protein</fullName>
    </submittedName>
</protein>
<accession>A0A4Q9Q6X6</accession>
<evidence type="ECO:0000313" key="2">
    <source>
        <dbReference type="Proteomes" id="UP000292082"/>
    </source>
</evidence>
<evidence type="ECO:0000313" key="1">
    <source>
        <dbReference type="EMBL" id="TBU62890.1"/>
    </source>
</evidence>
<dbReference type="EMBL" id="ML145091">
    <property type="protein sequence ID" value="TBU62890.1"/>
    <property type="molecule type" value="Genomic_DNA"/>
</dbReference>
<name>A0A4Q9Q6X6_9APHY</name>
<dbReference type="AlphaFoldDB" id="A0A4Q9Q6X6"/>
<gene>
    <name evidence="1" type="ORF">BD310DRAFT_657084</name>
</gene>
<reference evidence="1 2" key="1">
    <citation type="submission" date="2019-01" db="EMBL/GenBank/DDBJ databases">
        <title>Draft genome sequences of three monokaryotic isolates of the white-rot basidiomycete fungus Dichomitus squalens.</title>
        <authorList>
            <consortium name="DOE Joint Genome Institute"/>
            <person name="Lopez S.C."/>
            <person name="Andreopoulos B."/>
            <person name="Pangilinan J."/>
            <person name="Lipzen A."/>
            <person name="Riley R."/>
            <person name="Ahrendt S."/>
            <person name="Ng V."/>
            <person name="Barry K."/>
            <person name="Daum C."/>
            <person name="Grigoriev I.V."/>
            <person name="Hilden K.S."/>
            <person name="Makela M.R."/>
            <person name="de Vries R.P."/>
        </authorList>
    </citation>
    <scope>NUCLEOTIDE SEQUENCE [LARGE SCALE GENOMIC DNA]</scope>
    <source>
        <strain evidence="1 2">CBS 464.89</strain>
    </source>
</reference>